<feature type="region of interest" description="Disordered" evidence="1">
    <location>
        <begin position="164"/>
        <end position="214"/>
    </location>
</feature>
<name>A0AB34JIV8_PRYPA</name>
<sequence>MCGSGGGTRVSGGGTSVSAGGLCRSAGGTCRSAEGTCGSGGGTRAYNSSASGATWGAVGAMAGTAKATAVSNPGRQEDGSGSTDCRGAEKMREGAENTWHKESEMPSRGGNNGGSEGEGGNEVLDAEEGWAKEEVDDDSLAVIRDEASVKFGDAAGECNPLRHKKVARSSSKGALQRSSSRRLVRQKSANVPSLKRSSTQKVVNVPSTPPNRTLRRSLTVGADVEPTGHIAPLFARGRRTDWGDDAEGKAAGEKMTGPQQRALRPAEKSYALVPTVEALEDLRKLLPLLAASLMLNRKEQLPEGHATHFVESFFFNKVKRAGGSAQWRRPVERIEELTRALKTGVQRGMSPSGQRGAGEEEQRPSFGGASNKDVSVYKRTHINYDLVRHLITGEEEAPLINEHDELPRNPGAGPSTTYLPRQGSSTSNLLSAHPVCPPKQLVAAVAYPCPTLPFARGASSTEPLTN</sequence>
<dbReference type="EMBL" id="JBGBPQ010000008">
    <property type="protein sequence ID" value="KAL1520832.1"/>
    <property type="molecule type" value="Genomic_DNA"/>
</dbReference>
<feature type="compositionally biased region" description="Polar residues" evidence="1">
    <location>
        <begin position="414"/>
        <end position="426"/>
    </location>
</feature>
<comment type="caution">
    <text evidence="2">The sequence shown here is derived from an EMBL/GenBank/DDBJ whole genome shotgun (WGS) entry which is preliminary data.</text>
</comment>
<feature type="region of interest" description="Disordered" evidence="1">
    <location>
        <begin position="402"/>
        <end position="426"/>
    </location>
</feature>
<dbReference type="AlphaFoldDB" id="A0AB34JIV8"/>
<feature type="compositionally biased region" description="Polar residues" evidence="1">
    <location>
        <begin position="187"/>
        <end position="206"/>
    </location>
</feature>
<feature type="region of interest" description="Disordered" evidence="1">
    <location>
        <begin position="345"/>
        <end position="372"/>
    </location>
</feature>
<feature type="compositionally biased region" description="Basic and acidic residues" evidence="1">
    <location>
        <begin position="239"/>
        <end position="252"/>
    </location>
</feature>
<gene>
    <name evidence="2" type="ORF">AB1Y20_022394</name>
</gene>
<evidence type="ECO:0000313" key="3">
    <source>
        <dbReference type="Proteomes" id="UP001515480"/>
    </source>
</evidence>
<feature type="compositionally biased region" description="Polar residues" evidence="1">
    <location>
        <begin position="69"/>
        <end position="83"/>
    </location>
</feature>
<feature type="compositionally biased region" description="Gly residues" evidence="1">
    <location>
        <begin position="110"/>
        <end position="120"/>
    </location>
</feature>
<feature type="region of interest" description="Disordered" evidence="1">
    <location>
        <begin position="67"/>
        <end position="122"/>
    </location>
</feature>
<feature type="compositionally biased region" description="Basic and acidic residues" evidence="1">
    <location>
        <begin position="86"/>
        <end position="105"/>
    </location>
</feature>
<dbReference type="Proteomes" id="UP001515480">
    <property type="component" value="Unassembled WGS sequence"/>
</dbReference>
<feature type="region of interest" description="Disordered" evidence="1">
    <location>
        <begin position="239"/>
        <end position="258"/>
    </location>
</feature>
<evidence type="ECO:0000313" key="2">
    <source>
        <dbReference type="EMBL" id="KAL1520832.1"/>
    </source>
</evidence>
<keyword evidence="3" id="KW-1185">Reference proteome</keyword>
<accession>A0AB34JIV8</accession>
<proteinExistence type="predicted"/>
<evidence type="ECO:0000256" key="1">
    <source>
        <dbReference type="SAM" id="MobiDB-lite"/>
    </source>
</evidence>
<protein>
    <submittedName>
        <fullName evidence="2">Uncharacterized protein</fullName>
    </submittedName>
</protein>
<reference evidence="2 3" key="1">
    <citation type="journal article" date="2024" name="Science">
        <title>Giant polyketide synthase enzymes in the biosynthesis of giant marine polyether toxins.</title>
        <authorList>
            <person name="Fallon T.R."/>
            <person name="Shende V.V."/>
            <person name="Wierzbicki I.H."/>
            <person name="Pendleton A.L."/>
            <person name="Watervoot N.F."/>
            <person name="Auber R.P."/>
            <person name="Gonzalez D.J."/>
            <person name="Wisecaver J.H."/>
            <person name="Moore B.S."/>
        </authorList>
    </citation>
    <scope>NUCLEOTIDE SEQUENCE [LARGE SCALE GENOMIC DNA]</scope>
    <source>
        <strain evidence="2 3">12B1</strain>
    </source>
</reference>
<organism evidence="2 3">
    <name type="scientific">Prymnesium parvum</name>
    <name type="common">Toxic golden alga</name>
    <dbReference type="NCBI Taxonomy" id="97485"/>
    <lineage>
        <taxon>Eukaryota</taxon>
        <taxon>Haptista</taxon>
        <taxon>Haptophyta</taxon>
        <taxon>Prymnesiophyceae</taxon>
        <taxon>Prymnesiales</taxon>
        <taxon>Prymnesiaceae</taxon>
        <taxon>Prymnesium</taxon>
    </lineage>
</organism>